<dbReference type="Gene3D" id="3.10.450.710">
    <property type="entry name" value="Tgt2/MlaC"/>
    <property type="match status" value="1"/>
</dbReference>
<organism evidence="2 3">
    <name type="scientific">Geothermobacter hydrogeniphilus</name>
    <dbReference type="NCBI Taxonomy" id="1969733"/>
    <lineage>
        <taxon>Bacteria</taxon>
        <taxon>Pseudomonadati</taxon>
        <taxon>Thermodesulfobacteriota</taxon>
        <taxon>Desulfuromonadia</taxon>
        <taxon>Desulfuromonadales</taxon>
        <taxon>Geothermobacteraceae</taxon>
        <taxon>Geothermobacter</taxon>
    </lineage>
</organism>
<evidence type="ECO:0008006" key="4">
    <source>
        <dbReference type="Google" id="ProtNLM"/>
    </source>
</evidence>
<sequence>MTVRHLCLLALLISLAWPLTASANTPKHDISGTVDNILVVLRNHELSAEQRREQLSNLIRQRFEFTVMSRSTLGKNWRKASTEQRQEFMKLFSDLLEATYIGRIESYTNEQVLYGEEKIRGKKALVKTLIKTKTVEIPIDYKLVKKENSWFVYDVVIEGVSLVRNFRSSYNSIIDREGFDGLFGKMRTKIAELRK</sequence>
<dbReference type="Pfam" id="PF05494">
    <property type="entry name" value="MlaC"/>
    <property type="match status" value="1"/>
</dbReference>
<evidence type="ECO:0000313" key="3">
    <source>
        <dbReference type="Proteomes" id="UP000193136"/>
    </source>
</evidence>
<dbReference type="RefSeq" id="WP_085009159.1">
    <property type="nucleotide sequence ID" value="NZ_NAAD01000002.1"/>
</dbReference>
<gene>
    <name evidence="2" type="ORF">B5V00_02435</name>
</gene>
<dbReference type="PANTHER" id="PTHR36573:SF1">
    <property type="entry name" value="INTERMEMBRANE PHOSPHOLIPID TRANSPORT SYSTEM BINDING PROTEIN MLAC"/>
    <property type="match status" value="1"/>
</dbReference>
<keyword evidence="3" id="KW-1185">Reference proteome</keyword>
<name>A0A1X0YCN0_9BACT</name>
<dbReference type="STRING" id="1969733.B5V00_02435"/>
<dbReference type="InterPro" id="IPR008869">
    <property type="entry name" value="MlaC/ttg2D"/>
</dbReference>
<dbReference type="AlphaFoldDB" id="A0A1X0YCN0"/>
<proteinExistence type="predicted"/>
<keyword evidence="1" id="KW-0732">Signal</keyword>
<feature type="signal peptide" evidence="1">
    <location>
        <begin position="1"/>
        <end position="23"/>
    </location>
</feature>
<accession>A0A1X0YCN0</accession>
<dbReference type="EMBL" id="NAAD01000002">
    <property type="protein sequence ID" value="ORJ62928.1"/>
    <property type="molecule type" value="Genomic_DNA"/>
</dbReference>
<reference evidence="2 3" key="1">
    <citation type="submission" date="2017-03" db="EMBL/GenBank/DDBJ databases">
        <title>Genome sequence of Geothermobacter sp. EPR-M, Deep-Sea Iron Reducer.</title>
        <authorList>
            <person name="Tully B."/>
            <person name="Savalia P."/>
            <person name="Abuyen K."/>
            <person name="Baughan C."/>
            <person name="Romero E."/>
            <person name="Ronkowski C."/>
            <person name="Torres B."/>
            <person name="Tremblay J."/>
            <person name="Trujillo A."/>
            <person name="Tyler M."/>
            <person name="Perez-Rodriguez I."/>
            <person name="Amend J."/>
        </authorList>
    </citation>
    <scope>NUCLEOTIDE SEQUENCE [LARGE SCALE GENOMIC DNA]</scope>
    <source>
        <strain evidence="2 3">EPR-M</strain>
    </source>
</reference>
<evidence type="ECO:0000256" key="1">
    <source>
        <dbReference type="SAM" id="SignalP"/>
    </source>
</evidence>
<feature type="chain" id="PRO_5012100386" description="Phospholipid transport system substrate-binding protein" evidence="1">
    <location>
        <begin position="24"/>
        <end position="195"/>
    </location>
</feature>
<protein>
    <recommendedName>
        <fullName evidence="4">Phospholipid transport system substrate-binding protein</fullName>
    </recommendedName>
</protein>
<dbReference type="PIRSF" id="PIRSF004649">
    <property type="entry name" value="MlaC"/>
    <property type="match status" value="1"/>
</dbReference>
<dbReference type="InterPro" id="IPR042245">
    <property type="entry name" value="Tgt2/MlaC_sf"/>
</dbReference>
<dbReference type="OrthoDB" id="9798905at2"/>
<evidence type="ECO:0000313" key="2">
    <source>
        <dbReference type="EMBL" id="ORJ62928.1"/>
    </source>
</evidence>
<comment type="caution">
    <text evidence="2">The sequence shown here is derived from an EMBL/GenBank/DDBJ whole genome shotgun (WGS) entry which is preliminary data.</text>
</comment>
<dbReference type="Proteomes" id="UP000193136">
    <property type="component" value="Unassembled WGS sequence"/>
</dbReference>
<dbReference type="PANTHER" id="PTHR36573">
    <property type="entry name" value="INTERMEMBRANE PHOSPHOLIPID TRANSPORT SYSTEM BINDING PROTEIN MLAC"/>
    <property type="match status" value="1"/>
</dbReference>